<evidence type="ECO:0000313" key="2">
    <source>
        <dbReference type="Proteomes" id="UP001230504"/>
    </source>
</evidence>
<reference evidence="1" key="1">
    <citation type="submission" date="2021-06" db="EMBL/GenBank/DDBJ databases">
        <title>Comparative genomics, transcriptomics and evolutionary studies reveal genomic signatures of adaptation to plant cell wall in hemibiotrophic fungi.</title>
        <authorList>
            <consortium name="DOE Joint Genome Institute"/>
            <person name="Baroncelli R."/>
            <person name="Diaz J.F."/>
            <person name="Benocci T."/>
            <person name="Peng M."/>
            <person name="Battaglia E."/>
            <person name="Haridas S."/>
            <person name="Andreopoulos W."/>
            <person name="Labutti K."/>
            <person name="Pangilinan J."/>
            <person name="Floch G.L."/>
            <person name="Makela M.R."/>
            <person name="Henrissat B."/>
            <person name="Grigoriev I.V."/>
            <person name="Crouch J.A."/>
            <person name="De Vries R.P."/>
            <person name="Sukno S.A."/>
            <person name="Thon M.R."/>
        </authorList>
    </citation>
    <scope>NUCLEOTIDE SEQUENCE</scope>
    <source>
        <strain evidence="1">CBS 125086</strain>
    </source>
</reference>
<name>A0AAD8PP61_9PEZI</name>
<protein>
    <submittedName>
        <fullName evidence="1">Uncharacterized protein</fullName>
    </submittedName>
</protein>
<dbReference type="GeneID" id="85437341"/>
<dbReference type="RefSeq" id="XP_060409060.1">
    <property type="nucleotide sequence ID" value="XM_060553101.1"/>
</dbReference>
<accession>A0AAD8PP61</accession>
<dbReference type="EMBL" id="JAHLJV010000092">
    <property type="protein sequence ID" value="KAK1573438.1"/>
    <property type="molecule type" value="Genomic_DNA"/>
</dbReference>
<dbReference type="AlphaFoldDB" id="A0AAD8PP61"/>
<gene>
    <name evidence="1" type="ORF">LY79DRAFT_411494</name>
</gene>
<sequence>MERLLCLGRSFIYVFLSPTPSCAYSGPDLAIYHLGPVSPNYPSLPFRSVRTLFVRLAPAGPLFLLPDLFYLSSRPSPPALFLLFRFSSSRHQSGSPVCLFFRFSRGRYSHR</sequence>
<proteinExistence type="predicted"/>
<comment type="caution">
    <text evidence="1">The sequence shown here is derived from an EMBL/GenBank/DDBJ whole genome shotgun (WGS) entry which is preliminary data.</text>
</comment>
<dbReference type="Proteomes" id="UP001230504">
    <property type="component" value="Unassembled WGS sequence"/>
</dbReference>
<organism evidence="1 2">
    <name type="scientific">Colletotrichum navitas</name>
    <dbReference type="NCBI Taxonomy" id="681940"/>
    <lineage>
        <taxon>Eukaryota</taxon>
        <taxon>Fungi</taxon>
        <taxon>Dikarya</taxon>
        <taxon>Ascomycota</taxon>
        <taxon>Pezizomycotina</taxon>
        <taxon>Sordariomycetes</taxon>
        <taxon>Hypocreomycetidae</taxon>
        <taxon>Glomerellales</taxon>
        <taxon>Glomerellaceae</taxon>
        <taxon>Colletotrichum</taxon>
        <taxon>Colletotrichum graminicola species complex</taxon>
    </lineage>
</organism>
<evidence type="ECO:0000313" key="1">
    <source>
        <dbReference type="EMBL" id="KAK1573438.1"/>
    </source>
</evidence>
<keyword evidence="2" id="KW-1185">Reference proteome</keyword>